<evidence type="ECO:0000256" key="2">
    <source>
        <dbReference type="ARBA" id="ARBA00022692"/>
    </source>
</evidence>
<comment type="similarity">
    <text evidence="6">Belongs to the mitochondrial carrier (TC 2.A.29) family.</text>
</comment>
<dbReference type="OrthoDB" id="1924968at2759"/>
<evidence type="ECO:0000256" key="1">
    <source>
        <dbReference type="ARBA" id="ARBA00004141"/>
    </source>
</evidence>
<feature type="transmembrane region" description="Helical" evidence="7">
    <location>
        <begin position="94"/>
        <end position="115"/>
    </location>
</feature>
<evidence type="ECO:0000256" key="4">
    <source>
        <dbReference type="ARBA" id="ARBA00023136"/>
    </source>
</evidence>
<dbReference type="SUPFAM" id="SSF103506">
    <property type="entry name" value="Mitochondrial carrier"/>
    <property type="match status" value="1"/>
</dbReference>
<dbReference type="InterPro" id="IPR018108">
    <property type="entry name" value="MCP_transmembrane"/>
</dbReference>
<dbReference type="GO" id="GO:0015187">
    <property type="term" value="F:glycine transmembrane transporter activity"/>
    <property type="evidence" value="ECO:0007669"/>
    <property type="project" value="TreeGrafter"/>
</dbReference>
<dbReference type="GO" id="GO:0016020">
    <property type="term" value="C:membrane"/>
    <property type="evidence" value="ECO:0007669"/>
    <property type="project" value="UniProtKB-SubCell"/>
</dbReference>
<dbReference type="AlphaFoldDB" id="A0A1R1PMJ5"/>
<reference evidence="9" key="1">
    <citation type="submission" date="2017-01" db="EMBL/GenBank/DDBJ databases">
        <authorList>
            <person name="Wang Y."/>
            <person name="White M."/>
            <person name="Kvist S."/>
            <person name="Moncalvo J.-M."/>
        </authorList>
    </citation>
    <scope>NUCLEOTIDE SEQUENCE [LARGE SCALE GENOMIC DNA]</scope>
    <source>
        <strain evidence="9">COL-18-3</strain>
    </source>
</reference>
<evidence type="ECO:0000313" key="9">
    <source>
        <dbReference type="Proteomes" id="UP000188320"/>
    </source>
</evidence>
<name>A0A1R1PMJ5_ZANCU</name>
<dbReference type="GO" id="GO:0005739">
    <property type="term" value="C:mitochondrion"/>
    <property type="evidence" value="ECO:0007669"/>
    <property type="project" value="TreeGrafter"/>
</dbReference>
<organism evidence="8 9">
    <name type="scientific">Zancudomyces culisetae</name>
    <name type="common">Gut fungus</name>
    <name type="synonym">Smittium culisetae</name>
    <dbReference type="NCBI Taxonomy" id="1213189"/>
    <lineage>
        <taxon>Eukaryota</taxon>
        <taxon>Fungi</taxon>
        <taxon>Fungi incertae sedis</taxon>
        <taxon>Zoopagomycota</taxon>
        <taxon>Kickxellomycotina</taxon>
        <taxon>Harpellomycetes</taxon>
        <taxon>Harpellales</taxon>
        <taxon>Legeriomycetaceae</taxon>
        <taxon>Zancudomyces</taxon>
    </lineage>
</organism>
<evidence type="ECO:0000256" key="6">
    <source>
        <dbReference type="RuleBase" id="RU000488"/>
    </source>
</evidence>
<evidence type="ECO:0000313" key="8">
    <source>
        <dbReference type="EMBL" id="OMH82159.1"/>
    </source>
</evidence>
<accession>A0A1R1PMJ5</accession>
<dbReference type="GO" id="GO:1904983">
    <property type="term" value="P:glycine import into mitochondrion"/>
    <property type="evidence" value="ECO:0007669"/>
    <property type="project" value="TreeGrafter"/>
</dbReference>
<evidence type="ECO:0000256" key="3">
    <source>
        <dbReference type="ARBA" id="ARBA00022989"/>
    </source>
</evidence>
<dbReference type="Gene3D" id="1.50.40.10">
    <property type="entry name" value="Mitochondrial carrier domain"/>
    <property type="match status" value="1"/>
</dbReference>
<keyword evidence="3 7" id="KW-1133">Transmembrane helix</keyword>
<keyword evidence="2 5" id="KW-0812">Transmembrane</keyword>
<dbReference type="Pfam" id="PF00153">
    <property type="entry name" value="Mito_carr"/>
    <property type="match status" value="2"/>
</dbReference>
<dbReference type="EMBL" id="LSSK01000728">
    <property type="protein sequence ID" value="OMH82159.1"/>
    <property type="molecule type" value="Genomic_DNA"/>
</dbReference>
<dbReference type="InterPro" id="IPR023395">
    <property type="entry name" value="MCP_dom_sf"/>
</dbReference>
<keyword evidence="6" id="KW-0813">Transport</keyword>
<evidence type="ECO:0000256" key="5">
    <source>
        <dbReference type="PROSITE-ProRule" id="PRU00282"/>
    </source>
</evidence>
<comment type="caution">
    <text evidence="8">The sequence shown here is derived from an EMBL/GenBank/DDBJ whole genome shotgun (WGS) entry which is preliminary data.</text>
</comment>
<keyword evidence="9" id="KW-1185">Reference proteome</keyword>
<feature type="repeat" description="Solcar" evidence="5">
    <location>
        <begin position="2"/>
        <end position="82"/>
    </location>
</feature>
<dbReference type="PROSITE" id="PS50920">
    <property type="entry name" value="SOLCAR"/>
    <property type="match status" value="2"/>
</dbReference>
<gene>
    <name evidence="8" type="ORF">AX774_g4369</name>
</gene>
<proteinExistence type="inferred from homology"/>
<evidence type="ECO:0000256" key="7">
    <source>
        <dbReference type="SAM" id="Phobius"/>
    </source>
</evidence>
<dbReference type="Proteomes" id="UP000188320">
    <property type="component" value="Unassembled WGS sequence"/>
</dbReference>
<feature type="repeat" description="Solcar" evidence="5">
    <location>
        <begin position="95"/>
        <end position="179"/>
    </location>
</feature>
<keyword evidence="4 5" id="KW-0472">Membrane</keyword>
<comment type="subcellular location">
    <subcellularLocation>
        <location evidence="1">Membrane</location>
        <topology evidence="1">Multi-pass membrane protein</topology>
    </subcellularLocation>
</comment>
<sequence>MVNITSGAISRAAAGFILMPATVVKVKFESSLYQFKGIFPAVSEIFATRGIRGFFEGAVPTAIRDAPYAALYFAIYENCKRAQRDLYSKYNMNVHISAITAISGVIGGVTASYITQPFDMIKTRMQTQPSLYTRFLQSLLKIYRDEGIFGFFHGISLRVLRKGVQASISFTLYEWVVRKQTGN</sequence>
<protein>
    <submittedName>
        <fullName evidence="8">Solute carrier family 25 member 38-like protein</fullName>
    </submittedName>
</protein>
<dbReference type="PANTHER" id="PTHR46181:SF3">
    <property type="entry name" value="MITOCHONDRIAL GLYCINE TRANSPORTER"/>
    <property type="match status" value="1"/>
</dbReference>
<dbReference type="PANTHER" id="PTHR46181">
    <property type="entry name" value="MITOCHONDRIAL GLYCINE TRANSPORTER"/>
    <property type="match status" value="1"/>
</dbReference>